<keyword evidence="4 7" id="KW-1133">Transmembrane helix</keyword>
<feature type="region of interest" description="Disordered" evidence="6">
    <location>
        <begin position="1"/>
        <end position="21"/>
    </location>
</feature>
<evidence type="ECO:0000256" key="7">
    <source>
        <dbReference type="SAM" id="Phobius"/>
    </source>
</evidence>
<dbReference type="Proteomes" id="UP001652621">
    <property type="component" value="Unplaced"/>
</dbReference>
<sequence length="554" mass="60946">MAVTDVNNDDDPNTNTTCDKTKELSEPADFEKAINEAGFGLFNLLLLFVAIPATLANVFSTTTMAYILPIAECDLRLTLFNKGMLNAATYAGMIASAIVWGYLADTQGRKKILVVGYLADAVCVVCSSLSQNFVMLVSFKFLGGLIVNGPGAVLFTYLTELHGSKHRPRVLMILGMVQSFGTLILPILAWLVLPRDWEFKIDDFNVHTWQIFLFICALPSLITGLILIILPESPKFLMSQGRNMEALRAFQKIYAFNTRKPKTSYPIQHLIEEVPTRDTNANDVIFTIENKLQSADAENAAKQKAKRPHRSMAQSLREGWQQAKPMFQKPLLSRSLHVYLMQFCILLGLNTIRLWLPQLFASIAEFEHEYADTDESANLCVILDYSVNKTATAIATYTGECTANKDVSVDTYLNNIIVAIVGLVGYCFAGLIVRALGPKRLLTYGLLISGILGFSLFWSNSGLTTLIISALFITVCSISTSSLLGMVVAIFPTTLRTMIVAIAMMFGRLGALSGNLMFPVLVEIGCVPPFIMVGVVLIFSSALSCILPKKTTFT</sequence>
<feature type="transmembrane region" description="Helical" evidence="7">
    <location>
        <begin position="170"/>
        <end position="191"/>
    </location>
</feature>
<evidence type="ECO:0000256" key="2">
    <source>
        <dbReference type="ARBA" id="ARBA00022448"/>
    </source>
</evidence>
<feature type="transmembrane region" description="Helical" evidence="7">
    <location>
        <begin position="41"/>
        <end position="67"/>
    </location>
</feature>
<feature type="domain" description="Major facilitator superfamily (MFS) profile" evidence="8">
    <location>
        <begin position="46"/>
        <end position="552"/>
    </location>
</feature>
<protein>
    <submittedName>
        <fullName evidence="10">Synaptic vesicle glycoprotein 2B</fullName>
    </submittedName>
</protein>
<dbReference type="InterPro" id="IPR036259">
    <property type="entry name" value="MFS_trans_sf"/>
</dbReference>
<evidence type="ECO:0000256" key="6">
    <source>
        <dbReference type="SAM" id="MobiDB-lite"/>
    </source>
</evidence>
<keyword evidence="9" id="KW-1185">Reference proteome</keyword>
<keyword evidence="3 7" id="KW-0812">Transmembrane</keyword>
<feature type="transmembrane region" description="Helical" evidence="7">
    <location>
        <begin position="441"/>
        <end position="460"/>
    </location>
</feature>
<organism evidence="9 10">
    <name type="scientific">Musca domestica</name>
    <name type="common">House fly</name>
    <dbReference type="NCBI Taxonomy" id="7370"/>
    <lineage>
        <taxon>Eukaryota</taxon>
        <taxon>Metazoa</taxon>
        <taxon>Ecdysozoa</taxon>
        <taxon>Arthropoda</taxon>
        <taxon>Hexapoda</taxon>
        <taxon>Insecta</taxon>
        <taxon>Pterygota</taxon>
        <taxon>Neoptera</taxon>
        <taxon>Endopterygota</taxon>
        <taxon>Diptera</taxon>
        <taxon>Brachycera</taxon>
        <taxon>Muscomorpha</taxon>
        <taxon>Muscoidea</taxon>
        <taxon>Muscidae</taxon>
        <taxon>Musca</taxon>
    </lineage>
</organism>
<feature type="transmembrane region" description="Helical" evidence="7">
    <location>
        <begin position="87"/>
        <end position="105"/>
    </location>
</feature>
<evidence type="ECO:0000256" key="5">
    <source>
        <dbReference type="ARBA" id="ARBA00023136"/>
    </source>
</evidence>
<accession>A0ABM3VE08</accession>
<gene>
    <name evidence="10" type="primary">LOC101887747</name>
</gene>
<dbReference type="Pfam" id="PF07690">
    <property type="entry name" value="MFS_1"/>
    <property type="match status" value="1"/>
</dbReference>
<feature type="transmembrane region" description="Helical" evidence="7">
    <location>
        <begin position="336"/>
        <end position="356"/>
    </location>
</feature>
<evidence type="ECO:0000259" key="8">
    <source>
        <dbReference type="PROSITE" id="PS50850"/>
    </source>
</evidence>
<evidence type="ECO:0000313" key="9">
    <source>
        <dbReference type="Proteomes" id="UP001652621"/>
    </source>
</evidence>
<feature type="transmembrane region" description="Helical" evidence="7">
    <location>
        <begin position="412"/>
        <end position="434"/>
    </location>
</feature>
<dbReference type="GeneID" id="101887747"/>
<dbReference type="PANTHER" id="PTHR23511">
    <property type="entry name" value="SYNAPTIC VESICLE GLYCOPROTEIN 2"/>
    <property type="match status" value="1"/>
</dbReference>
<reference evidence="10" key="1">
    <citation type="submission" date="2025-08" db="UniProtKB">
        <authorList>
            <consortium name="RefSeq"/>
        </authorList>
    </citation>
    <scope>IDENTIFICATION</scope>
    <source>
        <strain evidence="10">Aabys</strain>
        <tissue evidence="10">Whole body</tissue>
    </source>
</reference>
<feature type="transmembrane region" description="Helical" evidence="7">
    <location>
        <begin position="466"/>
        <end position="491"/>
    </location>
</feature>
<evidence type="ECO:0000256" key="3">
    <source>
        <dbReference type="ARBA" id="ARBA00022692"/>
    </source>
</evidence>
<feature type="transmembrane region" description="Helical" evidence="7">
    <location>
        <begin position="530"/>
        <end position="548"/>
    </location>
</feature>
<comment type="subcellular location">
    <subcellularLocation>
        <location evidence="1">Membrane</location>
        <topology evidence="1">Multi-pass membrane protein</topology>
    </subcellularLocation>
</comment>
<dbReference type="RefSeq" id="XP_058984032.1">
    <property type="nucleotide sequence ID" value="XM_059128049.1"/>
</dbReference>
<evidence type="ECO:0000313" key="10">
    <source>
        <dbReference type="RefSeq" id="XP_058984032.1"/>
    </source>
</evidence>
<keyword evidence="2" id="KW-0813">Transport</keyword>
<name>A0ABM3VE08_MUSDO</name>
<dbReference type="PANTHER" id="PTHR23511:SF36">
    <property type="entry name" value="EG:BACR7A4.13 PROTEIN-RELATED"/>
    <property type="match status" value="1"/>
</dbReference>
<dbReference type="InterPro" id="IPR020846">
    <property type="entry name" value="MFS_dom"/>
</dbReference>
<evidence type="ECO:0000256" key="4">
    <source>
        <dbReference type="ARBA" id="ARBA00022989"/>
    </source>
</evidence>
<dbReference type="SUPFAM" id="SSF103473">
    <property type="entry name" value="MFS general substrate transporter"/>
    <property type="match status" value="1"/>
</dbReference>
<dbReference type="Gene3D" id="1.20.1250.20">
    <property type="entry name" value="MFS general substrate transporter like domains"/>
    <property type="match status" value="1"/>
</dbReference>
<feature type="transmembrane region" description="Helical" evidence="7">
    <location>
        <begin position="498"/>
        <end position="518"/>
    </location>
</feature>
<feature type="transmembrane region" description="Helical" evidence="7">
    <location>
        <begin position="136"/>
        <end position="158"/>
    </location>
</feature>
<feature type="transmembrane region" description="Helical" evidence="7">
    <location>
        <begin position="211"/>
        <end position="230"/>
    </location>
</feature>
<evidence type="ECO:0000256" key="1">
    <source>
        <dbReference type="ARBA" id="ARBA00004141"/>
    </source>
</evidence>
<dbReference type="InterPro" id="IPR011701">
    <property type="entry name" value="MFS"/>
</dbReference>
<proteinExistence type="predicted"/>
<keyword evidence="5 7" id="KW-0472">Membrane</keyword>
<dbReference type="PROSITE" id="PS50850">
    <property type="entry name" value="MFS"/>
    <property type="match status" value="1"/>
</dbReference>